<dbReference type="AlphaFoldDB" id="V8N8Q1"/>
<dbReference type="InterPro" id="IPR036396">
    <property type="entry name" value="Cyt_P450_sf"/>
</dbReference>
<reference evidence="7 8" key="1">
    <citation type="journal article" date="2013" name="Proc. Natl. Acad. Sci. U.S.A.">
        <title>The king cobra genome reveals dynamic gene evolution and adaptation in the snake venom system.</title>
        <authorList>
            <person name="Vonk F.J."/>
            <person name="Casewell N.R."/>
            <person name="Henkel C.V."/>
            <person name="Heimberg A.M."/>
            <person name="Jansen H.J."/>
            <person name="McCleary R.J."/>
            <person name="Kerkkamp H.M."/>
            <person name="Vos R.A."/>
            <person name="Guerreiro I."/>
            <person name="Calvete J.J."/>
            <person name="Wuster W."/>
            <person name="Woods A.E."/>
            <person name="Logan J.M."/>
            <person name="Harrison R.A."/>
            <person name="Castoe T.A."/>
            <person name="de Koning A.P."/>
            <person name="Pollock D.D."/>
            <person name="Yandell M."/>
            <person name="Calderon D."/>
            <person name="Renjifo C."/>
            <person name="Currier R.B."/>
            <person name="Salgado D."/>
            <person name="Pla D."/>
            <person name="Sanz L."/>
            <person name="Hyder A.S."/>
            <person name="Ribeiro J.M."/>
            <person name="Arntzen J.W."/>
            <person name="van den Thillart G.E."/>
            <person name="Boetzer M."/>
            <person name="Pirovano W."/>
            <person name="Dirks R.P."/>
            <person name="Spaink H.P."/>
            <person name="Duboule D."/>
            <person name="McGlinn E."/>
            <person name="Kini R.M."/>
            <person name="Richardson M.K."/>
        </authorList>
    </citation>
    <scope>NUCLEOTIDE SEQUENCE</scope>
    <source>
        <tissue evidence="7">Blood</tissue>
    </source>
</reference>
<dbReference type="GO" id="GO:0004497">
    <property type="term" value="F:monooxygenase activity"/>
    <property type="evidence" value="ECO:0007669"/>
    <property type="project" value="UniProtKB-KW"/>
</dbReference>
<evidence type="ECO:0000256" key="4">
    <source>
        <dbReference type="ARBA" id="ARBA00023002"/>
    </source>
</evidence>
<dbReference type="PANTHER" id="PTHR24291:SF50">
    <property type="entry name" value="BIFUNCTIONAL ALBAFLAVENONE MONOOXYGENASE_TERPENE SYNTHASE"/>
    <property type="match status" value="1"/>
</dbReference>
<keyword evidence="5" id="KW-0408">Iron</keyword>
<dbReference type="GO" id="GO:0016705">
    <property type="term" value="F:oxidoreductase activity, acting on paired donors, with incorporation or reduction of molecular oxygen"/>
    <property type="evidence" value="ECO:0007669"/>
    <property type="project" value="InterPro"/>
</dbReference>
<feature type="non-terminal residue" evidence="7">
    <location>
        <position position="1"/>
    </location>
</feature>
<evidence type="ECO:0000256" key="5">
    <source>
        <dbReference type="ARBA" id="ARBA00023004"/>
    </source>
</evidence>
<evidence type="ECO:0000313" key="7">
    <source>
        <dbReference type="EMBL" id="ETE58644.1"/>
    </source>
</evidence>
<organism evidence="7 8">
    <name type="scientific">Ophiophagus hannah</name>
    <name type="common">King cobra</name>
    <name type="synonym">Naja hannah</name>
    <dbReference type="NCBI Taxonomy" id="8665"/>
    <lineage>
        <taxon>Eukaryota</taxon>
        <taxon>Metazoa</taxon>
        <taxon>Chordata</taxon>
        <taxon>Craniata</taxon>
        <taxon>Vertebrata</taxon>
        <taxon>Euteleostomi</taxon>
        <taxon>Lepidosauria</taxon>
        <taxon>Squamata</taxon>
        <taxon>Bifurcata</taxon>
        <taxon>Unidentata</taxon>
        <taxon>Episquamata</taxon>
        <taxon>Toxicofera</taxon>
        <taxon>Serpentes</taxon>
        <taxon>Colubroidea</taxon>
        <taxon>Elapidae</taxon>
        <taxon>Elapinae</taxon>
        <taxon>Ophiophagus</taxon>
    </lineage>
</organism>
<evidence type="ECO:0000313" key="8">
    <source>
        <dbReference type="Proteomes" id="UP000018936"/>
    </source>
</evidence>
<dbReference type="PRINTS" id="PR00385">
    <property type="entry name" value="P450"/>
</dbReference>
<dbReference type="Pfam" id="PF00067">
    <property type="entry name" value="p450"/>
    <property type="match status" value="2"/>
</dbReference>
<evidence type="ECO:0000256" key="1">
    <source>
        <dbReference type="ARBA" id="ARBA00010617"/>
    </source>
</evidence>
<comment type="caution">
    <text evidence="7">The sequence shown here is derived from an EMBL/GenBank/DDBJ whole genome shotgun (WGS) entry which is preliminary data.</text>
</comment>
<dbReference type="OrthoDB" id="1470350at2759"/>
<protein>
    <recommendedName>
        <fullName evidence="9">Cytochrome protein</fullName>
    </recommendedName>
</protein>
<dbReference type="Gene3D" id="1.10.630.10">
    <property type="entry name" value="Cytochrome P450"/>
    <property type="match status" value="1"/>
</dbReference>
<dbReference type="Proteomes" id="UP000018936">
    <property type="component" value="Unassembled WGS sequence"/>
</dbReference>
<gene>
    <name evidence="7" type="ORF">L345_15634</name>
</gene>
<dbReference type="InterPro" id="IPR050196">
    <property type="entry name" value="Cytochrome_P450_Monoox"/>
</dbReference>
<evidence type="ECO:0000256" key="2">
    <source>
        <dbReference type="ARBA" id="ARBA00022617"/>
    </source>
</evidence>
<dbReference type="PANTHER" id="PTHR24291">
    <property type="entry name" value="CYTOCHROME P450 FAMILY 4"/>
    <property type="match status" value="1"/>
</dbReference>
<evidence type="ECO:0008006" key="9">
    <source>
        <dbReference type="Google" id="ProtNLM"/>
    </source>
</evidence>
<proteinExistence type="inferred from homology"/>
<dbReference type="GO" id="GO:0020037">
    <property type="term" value="F:heme binding"/>
    <property type="evidence" value="ECO:0007669"/>
    <property type="project" value="InterPro"/>
</dbReference>
<keyword evidence="4" id="KW-0560">Oxidoreductase</keyword>
<dbReference type="GO" id="GO:0005506">
    <property type="term" value="F:iron ion binding"/>
    <property type="evidence" value="ECO:0007669"/>
    <property type="project" value="InterPro"/>
</dbReference>
<dbReference type="EMBL" id="AZIM01006475">
    <property type="protein sequence ID" value="ETE58644.1"/>
    <property type="molecule type" value="Genomic_DNA"/>
</dbReference>
<keyword evidence="6" id="KW-0503">Monooxygenase</keyword>
<dbReference type="InterPro" id="IPR001128">
    <property type="entry name" value="Cyt_P450"/>
</dbReference>
<keyword evidence="8" id="KW-1185">Reference proteome</keyword>
<evidence type="ECO:0000256" key="3">
    <source>
        <dbReference type="ARBA" id="ARBA00022723"/>
    </source>
</evidence>
<keyword evidence="3" id="KW-0479">Metal-binding</keyword>
<accession>V8N8Q1</accession>
<keyword evidence="2" id="KW-0349">Heme</keyword>
<dbReference type="SUPFAM" id="SSF48264">
    <property type="entry name" value="Cytochrome P450"/>
    <property type="match status" value="1"/>
</dbReference>
<sequence>MCIKESLRLHLPVTVISRHCTEDVNLPDGRVIPKESSKKVYNPYRFDSTHHPLAFVPFSAGPRNCIRQNFAMAEIKVALALTLLRFVVRLDESRSVRRKPELILQAENGLWLRVESIHAES</sequence>
<name>V8N8Q1_OPHHA</name>
<comment type="similarity">
    <text evidence="1">Belongs to the cytochrome P450 family.</text>
</comment>
<evidence type="ECO:0000256" key="6">
    <source>
        <dbReference type="ARBA" id="ARBA00023033"/>
    </source>
</evidence>